<gene>
    <name evidence="1" type="ORF">POL67_40880</name>
</gene>
<keyword evidence="2" id="KW-1185">Reference proteome</keyword>
<sequence>MTTAGHPSVGTELRIGSHTLAFEAADTVRIELCGELGEELQSLAEALEEWGEGRPYMLTLASISRVTTWTGGARKVALSSHRIRLPPRALALYGGGFALRMSVEMLMRATAALGARDRYVFHGNDEAAARAWLADMRPKLAGVAKA</sequence>
<reference evidence="1 2" key="1">
    <citation type="submission" date="2022-11" db="EMBL/GenBank/DDBJ databases">
        <title>Minimal conservation of predation-associated metabolite biosynthetic gene clusters underscores biosynthetic potential of Myxococcota including descriptions for ten novel species: Archangium lansinium sp. nov., Myxococcus landrumus sp. nov., Nannocystis bai.</title>
        <authorList>
            <person name="Ahearne A."/>
            <person name="Stevens C."/>
            <person name="Dowd S."/>
        </authorList>
    </citation>
    <scope>NUCLEOTIDE SEQUENCE [LARGE SCALE GENOMIC DNA]</scope>
    <source>
        <strain evidence="1 2">RJM3</strain>
    </source>
</reference>
<accession>A0ABT5F3W8</accession>
<protein>
    <recommendedName>
        <fullName evidence="3">STAS/SEC14 domain-containing protein</fullName>
    </recommendedName>
</protein>
<name>A0ABT5F3W8_9BACT</name>
<dbReference type="RefSeq" id="WP_271926395.1">
    <property type="nucleotide sequence ID" value="NZ_JAQNDO010000001.1"/>
</dbReference>
<evidence type="ECO:0000313" key="1">
    <source>
        <dbReference type="EMBL" id="MDC0747760.1"/>
    </source>
</evidence>
<evidence type="ECO:0008006" key="3">
    <source>
        <dbReference type="Google" id="ProtNLM"/>
    </source>
</evidence>
<comment type="caution">
    <text evidence="1">The sequence shown here is derived from an EMBL/GenBank/DDBJ whole genome shotgun (WGS) entry which is preliminary data.</text>
</comment>
<proteinExistence type="predicted"/>
<dbReference type="Proteomes" id="UP001221411">
    <property type="component" value="Unassembled WGS sequence"/>
</dbReference>
<evidence type="ECO:0000313" key="2">
    <source>
        <dbReference type="Proteomes" id="UP001221411"/>
    </source>
</evidence>
<dbReference type="EMBL" id="JAQNDO010000001">
    <property type="protein sequence ID" value="MDC0747760.1"/>
    <property type="molecule type" value="Genomic_DNA"/>
</dbReference>
<organism evidence="1 2">
    <name type="scientific">Polyangium mundeleinium</name>
    <dbReference type="NCBI Taxonomy" id="2995306"/>
    <lineage>
        <taxon>Bacteria</taxon>
        <taxon>Pseudomonadati</taxon>
        <taxon>Myxococcota</taxon>
        <taxon>Polyangia</taxon>
        <taxon>Polyangiales</taxon>
        <taxon>Polyangiaceae</taxon>
        <taxon>Polyangium</taxon>
    </lineage>
</organism>